<keyword evidence="5" id="KW-0378">Hydrolase</keyword>
<proteinExistence type="inferred from homology"/>
<dbReference type="Proteomes" id="UP001349262">
    <property type="component" value="Unassembled WGS sequence"/>
</dbReference>
<protein>
    <recommendedName>
        <fullName evidence="10">L,D-TPase catalytic domain-containing protein</fullName>
    </recommendedName>
</protein>
<reference evidence="11 12" key="1">
    <citation type="journal article" date="2012" name="Genet. Mol. Biol.">
        <title>Analysis of 16S rRNA and mxaF genes revealing insights into Methylobacterium niche-specific plant association.</title>
        <authorList>
            <person name="Dourado M.N."/>
            <person name="Andreote F.D."/>
            <person name="Dini-Andreote F."/>
            <person name="Conti R."/>
            <person name="Araujo J.M."/>
            <person name="Araujo W.L."/>
        </authorList>
    </citation>
    <scope>NUCLEOTIDE SEQUENCE [LARGE SCALE GENOMIC DNA]</scope>
    <source>
        <strain evidence="11 12">SR1.6/4</strain>
    </source>
</reference>
<dbReference type="InterPro" id="IPR050979">
    <property type="entry name" value="LD-transpeptidase"/>
</dbReference>
<keyword evidence="12" id="KW-1185">Reference proteome</keyword>
<dbReference type="PANTHER" id="PTHR30582">
    <property type="entry name" value="L,D-TRANSPEPTIDASE"/>
    <property type="match status" value="1"/>
</dbReference>
<feature type="domain" description="L,D-TPase catalytic" evidence="10">
    <location>
        <begin position="121"/>
        <end position="249"/>
    </location>
</feature>
<comment type="caution">
    <text evidence="11">The sequence shown here is derived from an EMBL/GenBank/DDBJ whole genome shotgun (WGS) entry which is preliminary data.</text>
</comment>
<keyword evidence="6 9" id="KW-0133">Cell shape</keyword>
<comment type="pathway">
    <text evidence="1 9">Cell wall biogenesis; peptidoglycan biosynthesis.</text>
</comment>
<feature type="active site" description="Nucleophile" evidence="9">
    <location>
        <position position="225"/>
    </location>
</feature>
<gene>
    <name evidence="11" type="ORF">MRSR164_15130</name>
</gene>
<feature type="active site" description="Proton donor/acceptor" evidence="9">
    <location>
        <position position="209"/>
    </location>
</feature>
<organism evidence="11 12">
    <name type="scientific">Methylobacterium radiotolerans</name>
    <dbReference type="NCBI Taxonomy" id="31998"/>
    <lineage>
        <taxon>Bacteria</taxon>
        <taxon>Pseudomonadati</taxon>
        <taxon>Pseudomonadota</taxon>
        <taxon>Alphaproteobacteria</taxon>
        <taxon>Hyphomicrobiales</taxon>
        <taxon>Methylobacteriaceae</taxon>
        <taxon>Methylobacterium</taxon>
    </lineage>
</organism>
<dbReference type="SUPFAM" id="SSF141523">
    <property type="entry name" value="L,D-transpeptidase catalytic domain-like"/>
    <property type="match status" value="1"/>
</dbReference>
<dbReference type="PANTHER" id="PTHR30582:SF24">
    <property type="entry name" value="L,D-TRANSPEPTIDASE ERFK_SRFK-RELATED"/>
    <property type="match status" value="1"/>
</dbReference>
<name>A0ABU7TCN4_9HYPH</name>
<evidence type="ECO:0000256" key="4">
    <source>
        <dbReference type="ARBA" id="ARBA00022679"/>
    </source>
</evidence>
<evidence type="ECO:0000256" key="9">
    <source>
        <dbReference type="PROSITE-ProRule" id="PRU01373"/>
    </source>
</evidence>
<dbReference type="InterPro" id="IPR038063">
    <property type="entry name" value="Transpep_catalytic_dom"/>
</dbReference>
<dbReference type="InterPro" id="IPR005490">
    <property type="entry name" value="LD_TPept_cat_dom"/>
</dbReference>
<dbReference type="PROSITE" id="PS52029">
    <property type="entry name" value="LD_TPASE"/>
    <property type="match status" value="1"/>
</dbReference>
<keyword evidence="3" id="KW-0328">Glycosyltransferase</keyword>
<dbReference type="Gene3D" id="2.40.440.10">
    <property type="entry name" value="L,D-transpeptidase catalytic domain-like"/>
    <property type="match status" value="1"/>
</dbReference>
<evidence type="ECO:0000256" key="6">
    <source>
        <dbReference type="ARBA" id="ARBA00022960"/>
    </source>
</evidence>
<evidence type="ECO:0000256" key="5">
    <source>
        <dbReference type="ARBA" id="ARBA00022801"/>
    </source>
</evidence>
<sequence length="249" mass="26113">MRADGKRVYRCVGRAPAVAQALPPTSRDIVPVPIVAPSGQAGTSATPALAVPVSLPPNEVPIRHAALPVESPSVLPVSPVTAGPNQVLQALPSTPVPLSEGLTRAVTRGQVVPFGGGHTPGTIVVRTKERALYLVQGDGKAIRYRVAVGRPGAAWSGVETVSAKQEWPKWTPTPEMRRRRPGLRAMRGGPSNPLGARALYLGTTAYRIHGTTDPGSIGRAASSGCIRMLNGDVIDLYERVPVGARVEVM</sequence>
<keyword evidence="4" id="KW-0808">Transferase</keyword>
<evidence type="ECO:0000256" key="2">
    <source>
        <dbReference type="ARBA" id="ARBA00005992"/>
    </source>
</evidence>
<keyword evidence="7 9" id="KW-0573">Peptidoglycan synthesis</keyword>
<evidence type="ECO:0000256" key="1">
    <source>
        <dbReference type="ARBA" id="ARBA00004752"/>
    </source>
</evidence>
<accession>A0ABU7TCN4</accession>
<dbReference type="EMBL" id="MLBY01000004">
    <property type="protein sequence ID" value="MEE7458057.1"/>
    <property type="molecule type" value="Genomic_DNA"/>
</dbReference>
<evidence type="ECO:0000256" key="7">
    <source>
        <dbReference type="ARBA" id="ARBA00022984"/>
    </source>
</evidence>
<evidence type="ECO:0000256" key="8">
    <source>
        <dbReference type="ARBA" id="ARBA00023316"/>
    </source>
</evidence>
<evidence type="ECO:0000313" key="12">
    <source>
        <dbReference type="Proteomes" id="UP001349262"/>
    </source>
</evidence>
<evidence type="ECO:0000259" key="10">
    <source>
        <dbReference type="PROSITE" id="PS52029"/>
    </source>
</evidence>
<keyword evidence="8 9" id="KW-0961">Cell wall biogenesis/degradation</keyword>
<evidence type="ECO:0000313" key="11">
    <source>
        <dbReference type="EMBL" id="MEE7458057.1"/>
    </source>
</evidence>
<dbReference type="CDD" id="cd16913">
    <property type="entry name" value="YkuD_like"/>
    <property type="match status" value="1"/>
</dbReference>
<evidence type="ECO:0000256" key="3">
    <source>
        <dbReference type="ARBA" id="ARBA00022676"/>
    </source>
</evidence>
<dbReference type="Pfam" id="PF03734">
    <property type="entry name" value="YkuD"/>
    <property type="match status" value="1"/>
</dbReference>
<comment type="similarity">
    <text evidence="2">Belongs to the YkuD family.</text>
</comment>